<accession>A0A323UJ79</accession>
<evidence type="ECO:0000313" key="1">
    <source>
        <dbReference type="EMBL" id="PZA12755.1"/>
    </source>
</evidence>
<dbReference type="AlphaFoldDB" id="A0A323UJ79"/>
<dbReference type="EMBL" id="QKQS01000012">
    <property type="protein sequence ID" value="PZA12755.1"/>
    <property type="molecule type" value="Genomic_DNA"/>
</dbReference>
<dbReference type="OrthoDB" id="7866819at2"/>
<proteinExistence type="predicted"/>
<evidence type="ECO:0000313" key="2">
    <source>
        <dbReference type="Proteomes" id="UP000248134"/>
    </source>
</evidence>
<sequence length="120" mass="13051">MANWRDSEARIDQVVGRTFGESVRLSFLKNGTADPARPMVDIVAVLHCGGDHSAVVGSGFETWLSAGKAELVIDRSTYTGAMPRKLDKVRANDRAGTPWFEVAAVSDRYSNLLVLTLNQA</sequence>
<reference evidence="1 2" key="1">
    <citation type="submission" date="2018-06" db="EMBL/GenBank/DDBJ databases">
        <title>Draft Whole-Genome Sequence of the purple photosynthetic bacterium Rhodospeudomonas palustris XCP.</title>
        <authorList>
            <person name="Rayyan A."/>
            <person name="Meyer T.E."/>
            <person name="Kyndt J.A."/>
        </authorList>
    </citation>
    <scope>NUCLEOTIDE SEQUENCE [LARGE SCALE GENOMIC DNA]</scope>
    <source>
        <strain evidence="1 2">XCP</strain>
    </source>
</reference>
<protein>
    <submittedName>
        <fullName evidence="1">Uncharacterized protein</fullName>
    </submittedName>
</protein>
<comment type="caution">
    <text evidence="1">The sequence shown here is derived from an EMBL/GenBank/DDBJ whole genome shotgun (WGS) entry which is preliminary data.</text>
</comment>
<name>A0A323UJ79_RHOPL</name>
<organism evidence="1 2">
    <name type="scientific">Rhodopseudomonas palustris</name>
    <dbReference type="NCBI Taxonomy" id="1076"/>
    <lineage>
        <taxon>Bacteria</taxon>
        <taxon>Pseudomonadati</taxon>
        <taxon>Pseudomonadota</taxon>
        <taxon>Alphaproteobacteria</taxon>
        <taxon>Hyphomicrobiales</taxon>
        <taxon>Nitrobacteraceae</taxon>
        <taxon>Rhodopseudomonas</taxon>
    </lineage>
</organism>
<dbReference type="Proteomes" id="UP000248134">
    <property type="component" value="Unassembled WGS sequence"/>
</dbReference>
<gene>
    <name evidence="1" type="ORF">DNX69_07645</name>
</gene>